<dbReference type="SMART" id="SM00916">
    <property type="entry name" value="L51_S25_CI-B8"/>
    <property type="match status" value="1"/>
</dbReference>
<dbReference type="InterPro" id="IPR036249">
    <property type="entry name" value="Thioredoxin-like_sf"/>
</dbReference>
<dbReference type="AlphaFoldDB" id="A0A0C9XQH3"/>
<reference evidence="8" key="2">
    <citation type="submission" date="2015-01" db="EMBL/GenBank/DDBJ databases">
        <title>Evolutionary Origins and Diversification of the Mycorrhizal Mutualists.</title>
        <authorList>
            <consortium name="DOE Joint Genome Institute"/>
            <consortium name="Mycorrhizal Genomics Consortium"/>
            <person name="Kohler A."/>
            <person name="Kuo A."/>
            <person name="Nagy L.G."/>
            <person name="Floudas D."/>
            <person name="Copeland A."/>
            <person name="Barry K.W."/>
            <person name="Cichocki N."/>
            <person name="Veneault-Fourrey C."/>
            <person name="LaButti K."/>
            <person name="Lindquist E.A."/>
            <person name="Lipzen A."/>
            <person name="Lundell T."/>
            <person name="Morin E."/>
            <person name="Murat C."/>
            <person name="Riley R."/>
            <person name="Ohm R."/>
            <person name="Sun H."/>
            <person name="Tunlid A."/>
            <person name="Henrissat B."/>
            <person name="Grigoriev I.V."/>
            <person name="Hibbett D.S."/>
            <person name="Martin F."/>
        </authorList>
    </citation>
    <scope>NUCLEOTIDE SEQUENCE [LARGE SCALE GENOMIC DNA]</scope>
    <source>
        <strain evidence="8">LaAM-08-1</strain>
    </source>
</reference>
<dbReference type="OrthoDB" id="1696305at2759"/>
<keyword evidence="4" id="KW-0687">Ribonucleoprotein</keyword>
<dbReference type="Proteomes" id="UP000054477">
    <property type="component" value="Unassembled WGS sequence"/>
</dbReference>
<dbReference type="Pfam" id="PF05047">
    <property type="entry name" value="L51_S25_CI-B8"/>
    <property type="match status" value="1"/>
</dbReference>
<evidence type="ECO:0000313" key="8">
    <source>
        <dbReference type="Proteomes" id="UP000054477"/>
    </source>
</evidence>
<dbReference type="PANTHER" id="PTHR13274:SF2">
    <property type="entry name" value="SMALL RIBOSOMAL SUBUNIT PROTEIN MS25"/>
    <property type="match status" value="1"/>
</dbReference>
<keyword evidence="8" id="KW-1185">Reference proteome</keyword>
<dbReference type="GO" id="GO:0003735">
    <property type="term" value="F:structural constituent of ribosome"/>
    <property type="evidence" value="ECO:0007669"/>
    <property type="project" value="InterPro"/>
</dbReference>
<evidence type="ECO:0000313" key="7">
    <source>
        <dbReference type="EMBL" id="KIJ98267.1"/>
    </source>
</evidence>
<evidence type="ECO:0000256" key="5">
    <source>
        <dbReference type="SAM" id="MobiDB-lite"/>
    </source>
</evidence>
<reference evidence="7 8" key="1">
    <citation type="submission" date="2014-04" db="EMBL/GenBank/DDBJ databases">
        <authorList>
            <consortium name="DOE Joint Genome Institute"/>
            <person name="Kuo A."/>
            <person name="Kohler A."/>
            <person name="Nagy L.G."/>
            <person name="Floudas D."/>
            <person name="Copeland A."/>
            <person name="Barry K.W."/>
            <person name="Cichocki N."/>
            <person name="Veneault-Fourrey C."/>
            <person name="LaButti K."/>
            <person name="Lindquist E.A."/>
            <person name="Lipzen A."/>
            <person name="Lundell T."/>
            <person name="Morin E."/>
            <person name="Murat C."/>
            <person name="Sun H."/>
            <person name="Tunlid A."/>
            <person name="Henrissat B."/>
            <person name="Grigoriev I.V."/>
            <person name="Hibbett D.S."/>
            <person name="Martin F."/>
            <person name="Nordberg H.P."/>
            <person name="Cantor M.N."/>
            <person name="Hua S.X."/>
        </authorList>
    </citation>
    <scope>NUCLEOTIDE SEQUENCE [LARGE SCALE GENOMIC DNA]</scope>
    <source>
        <strain evidence="7 8">LaAM-08-1</strain>
    </source>
</reference>
<evidence type="ECO:0000256" key="2">
    <source>
        <dbReference type="ARBA" id="ARBA00022980"/>
    </source>
</evidence>
<dbReference type="GO" id="GO:0005840">
    <property type="term" value="C:ribosome"/>
    <property type="evidence" value="ECO:0007669"/>
    <property type="project" value="UniProtKB-KW"/>
</dbReference>
<gene>
    <name evidence="7" type="ORF">K443DRAFT_680906</name>
</gene>
<keyword evidence="2" id="KW-0689">Ribosomal protein</keyword>
<dbReference type="STRING" id="1095629.A0A0C9XQH3"/>
<feature type="region of interest" description="Disordered" evidence="5">
    <location>
        <begin position="156"/>
        <end position="188"/>
    </location>
</feature>
<feature type="domain" description="Ribosomal protein/NADH dehydrogenase" evidence="6">
    <location>
        <begin position="40"/>
        <end position="118"/>
    </location>
</feature>
<evidence type="ECO:0000256" key="4">
    <source>
        <dbReference type="ARBA" id="ARBA00023274"/>
    </source>
</evidence>
<dbReference type="SUPFAM" id="SSF52833">
    <property type="entry name" value="Thioredoxin-like"/>
    <property type="match status" value="1"/>
</dbReference>
<proteinExistence type="predicted"/>
<evidence type="ECO:0000256" key="1">
    <source>
        <dbReference type="ARBA" id="ARBA00004173"/>
    </source>
</evidence>
<accession>A0A0C9XQH3</accession>
<keyword evidence="3" id="KW-0496">Mitochondrion</keyword>
<evidence type="ECO:0000256" key="3">
    <source>
        <dbReference type="ARBA" id="ARBA00023128"/>
    </source>
</evidence>
<dbReference type="InterPro" id="IPR007741">
    <property type="entry name" value="Ribosomal_mL43/mS25/NADH_DH"/>
</dbReference>
<dbReference type="GO" id="GO:1990904">
    <property type="term" value="C:ribonucleoprotein complex"/>
    <property type="evidence" value="ECO:0007669"/>
    <property type="project" value="UniProtKB-KW"/>
</dbReference>
<dbReference type="EMBL" id="KN838673">
    <property type="protein sequence ID" value="KIJ98267.1"/>
    <property type="molecule type" value="Genomic_DNA"/>
</dbReference>
<dbReference type="PANTHER" id="PTHR13274">
    <property type="entry name" value="MITOCHONDRIAL RIBOSOMAL PROTEIN S25"/>
    <property type="match status" value="1"/>
</dbReference>
<dbReference type="Gene3D" id="3.40.30.10">
    <property type="entry name" value="Glutaredoxin"/>
    <property type="match status" value="1"/>
</dbReference>
<feature type="compositionally biased region" description="Low complexity" evidence="5">
    <location>
        <begin position="164"/>
        <end position="175"/>
    </location>
</feature>
<sequence>MSQARAAAAGPSRLSTILAHLNTSPKLTLSNLKSLRLTMAFRNDHFGARHFVKEQLPRIRYANPSLDIQVERVRKTQNEAWKPELELEFDSGRRQTINVHEKWSTAIVKEVMEAAGGGAWQQYKAEAEAAGREVVPGEAGEKRVLSRKTKGALPGLDEFRAAKAKTTATPSKAVPAVPPETISQTASL</sequence>
<comment type="subcellular location">
    <subcellularLocation>
        <location evidence="1">Mitochondrion</location>
    </subcellularLocation>
</comment>
<protein>
    <recommendedName>
        <fullName evidence="6">Ribosomal protein/NADH dehydrogenase domain-containing protein</fullName>
    </recommendedName>
</protein>
<dbReference type="GO" id="GO:0005739">
    <property type="term" value="C:mitochondrion"/>
    <property type="evidence" value="ECO:0007669"/>
    <property type="project" value="UniProtKB-SubCell"/>
</dbReference>
<dbReference type="InterPro" id="IPR040049">
    <property type="entry name" value="Ribosomal_mS25/mL61"/>
</dbReference>
<name>A0A0C9XQH3_9AGAR</name>
<dbReference type="HOGENOM" id="CLU_103441_1_0_1"/>
<organism evidence="7 8">
    <name type="scientific">Laccaria amethystina LaAM-08-1</name>
    <dbReference type="NCBI Taxonomy" id="1095629"/>
    <lineage>
        <taxon>Eukaryota</taxon>
        <taxon>Fungi</taxon>
        <taxon>Dikarya</taxon>
        <taxon>Basidiomycota</taxon>
        <taxon>Agaricomycotina</taxon>
        <taxon>Agaricomycetes</taxon>
        <taxon>Agaricomycetidae</taxon>
        <taxon>Agaricales</taxon>
        <taxon>Agaricineae</taxon>
        <taxon>Hydnangiaceae</taxon>
        <taxon>Laccaria</taxon>
    </lineage>
</organism>
<evidence type="ECO:0000259" key="6">
    <source>
        <dbReference type="SMART" id="SM00916"/>
    </source>
</evidence>